<dbReference type="InterPro" id="IPR000794">
    <property type="entry name" value="Beta-ketoacyl_synthase"/>
</dbReference>
<dbReference type="EMBL" id="CP108473">
    <property type="protein sequence ID" value="WUS23697.1"/>
    <property type="molecule type" value="Genomic_DNA"/>
</dbReference>
<dbReference type="RefSeq" id="WP_159471421.1">
    <property type="nucleotide sequence ID" value="NZ_BAAATH010000021.1"/>
</dbReference>
<dbReference type="Gene3D" id="3.40.47.10">
    <property type="match status" value="1"/>
</dbReference>
<evidence type="ECO:0000256" key="2">
    <source>
        <dbReference type="ARBA" id="ARBA00022679"/>
    </source>
</evidence>
<sequence>MTRRVVVTGLGAVCGLGLDWQTMWEGLCAGRSAIRAWRLPGIEDFPVRYAAPVDDEAFARCHGADADPDRPMERRMRFGLAAAGQALADAGIDTGTGLGTGTGRGSGDGRLPGRVGTAVGSGVPERDPYELLHALDEDGAPSWQTLYARRAELDRASGLFCTNDALATGIAARHRLRGPALNFSTACAGATHAIGHGFRMIRRGEVDAMLVGGADSVLNLPTMTGLHLLGAPSTSELFGDRLCRAFDRDRSGLVAAEGAAMLVLESEESARRRGAQIYAEVAGFGSSLDAYQVTAPHPEGKGAALAMGRALADGAVEPGEVDCVNAHGTSTPLNDPIETRAIKDVFAGGGHYRKLAVTANKTMLGHLIAAAGAPELIATVLSVRDGIVPPTLNLENPDPACDLDYVPDKARHQEVSVAVSNSFGFGGLNASLVVRGYEH</sequence>
<gene>
    <name evidence="8" type="ORF">OG727_16250</name>
    <name evidence="7" type="ORF">Scani_16960</name>
</gene>
<evidence type="ECO:0000256" key="4">
    <source>
        <dbReference type="RuleBase" id="RU003694"/>
    </source>
</evidence>
<dbReference type="InterPro" id="IPR014031">
    <property type="entry name" value="Ketoacyl_synth_C"/>
</dbReference>
<organism evidence="7 9">
    <name type="scientific">Streptomyces caniferus</name>
    <dbReference type="NCBI Taxonomy" id="285557"/>
    <lineage>
        <taxon>Bacteria</taxon>
        <taxon>Bacillati</taxon>
        <taxon>Actinomycetota</taxon>
        <taxon>Actinomycetes</taxon>
        <taxon>Kitasatosporales</taxon>
        <taxon>Streptomycetaceae</taxon>
        <taxon>Streptomyces</taxon>
    </lineage>
</organism>
<dbReference type="InterPro" id="IPR020841">
    <property type="entry name" value="PKS_Beta-ketoAc_synthase_dom"/>
</dbReference>
<evidence type="ECO:0000313" key="7">
    <source>
        <dbReference type="EMBL" id="GFE05428.1"/>
    </source>
</evidence>
<dbReference type="FunFam" id="3.40.47.10:FF:000029">
    <property type="entry name" value="3-oxoacyl-[acyl-carrier-protein] synthase 1"/>
    <property type="match status" value="1"/>
</dbReference>
<evidence type="ECO:0000313" key="8">
    <source>
        <dbReference type="EMBL" id="WUS23697.1"/>
    </source>
</evidence>
<dbReference type="Pfam" id="PF02801">
    <property type="entry name" value="Ketoacyl-synt_C"/>
    <property type="match status" value="1"/>
</dbReference>
<name>A0A640S2Q6_9ACTN</name>
<dbReference type="InterPro" id="IPR016039">
    <property type="entry name" value="Thiolase-like"/>
</dbReference>
<comment type="similarity">
    <text evidence="1 4">Belongs to the thiolase-like superfamily. Beta-ketoacyl-ACP synthases family.</text>
</comment>
<dbReference type="Proteomes" id="UP001432292">
    <property type="component" value="Chromosome"/>
</dbReference>
<dbReference type="PANTHER" id="PTHR11712">
    <property type="entry name" value="POLYKETIDE SYNTHASE-RELATED"/>
    <property type="match status" value="1"/>
</dbReference>
<dbReference type="Pfam" id="PF00109">
    <property type="entry name" value="ketoacyl-synt"/>
    <property type="match status" value="1"/>
</dbReference>
<keyword evidence="10" id="KW-1185">Reference proteome</keyword>
<accession>A0A640S2Q6</accession>
<dbReference type="GO" id="GO:0004315">
    <property type="term" value="F:3-oxoacyl-[acyl-carrier-protein] synthase activity"/>
    <property type="evidence" value="ECO:0007669"/>
    <property type="project" value="TreeGrafter"/>
</dbReference>
<reference evidence="8" key="2">
    <citation type="submission" date="2022-10" db="EMBL/GenBank/DDBJ databases">
        <title>The complete genomes of actinobacterial strains from the NBC collection.</title>
        <authorList>
            <person name="Joergensen T.S."/>
            <person name="Alvarez Arevalo M."/>
            <person name="Sterndorff E.B."/>
            <person name="Faurdal D."/>
            <person name="Vuksanovic O."/>
            <person name="Mourched A.-S."/>
            <person name="Charusanti P."/>
            <person name="Shaw S."/>
            <person name="Blin K."/>
            <person name="Weber T."/>
        </authorList>
    </citation>
    <scope>NUCLEOTIDE SEQUENCE</scope>
    <source>
        <strain evidence="8">NBC_01256</strain>
    </source>
</reference>
<keyword evidence="2 4" id="KW-0808">Transferase</keyword>
<dbReference type="Proteomes" id="UP000435837">
    <property type="component" value="Unassembled WGS sequence"/>
</dbReference>
<evidence type="ECO:0000256" key="5">
    <source>
        <dbReference type="SAM" id="MobiDB-lite"/>
    </source>
</evidence>
<dbReference type="EMBL" id="BLIN01000002">
    <property type="protein sequence ID" value="GFE05428.1"/>
    <property type="molecule type" value="Genomic_DNA"/>
</dbReference>
<dbReference type="AlphaFoldDB" id="A0A640S2Q6"/>
<evidence type="ECO:0000259" key="6">
    <source>
        <dbReference type="PROSITE" id="PS52004"/>
    </source>
</evidence>
<dbReference type="GeneID" id="96637430"/>
<feature type="domain" description="Ketosynthase family 3 (KS3)" evidence="6">
    <location>
        <begin position="2"/>
        <end position="436"/>
    </location>
</feature>
<proteinExistence type="inferred from homology"/>
<dbReference type="PANTHER" id="PTHR11712:SF336">
    <property type="entry name" value="3-OXOACYL-[ACYL-CARRIER-PROTEIN] SYNTHASE, MITOCHONDRIAL"/>
    <property type="match status" value="1"/>
</dbReference>
<reference evidence="7 9" key="1">
    <citation type="submission" date="2019-12" db="EMBL/GenBank/DDBJ databases">
        <title>Whole genome shotgun sequence of Streptomyces caniferus NBRC 15389.</title>
        <authorList>
            <person name="Ichikawa N."/>
            <person name="Kimura A."/>
            <person name="Kitahashi Y."/>
            <person name="Komaki H."/>
            <person name="Tamura T."/>
        </authorList>
    </citation>
    <scope>NUCLEOTIDE SEQUENCE [LARGE SCALE GENOMIC DNA]</scope>
    <source>
        <strain evidence="7 9">NBRC 15389</strain>
    </source>
</reference>
<dbReference type="PROSITE" id="PS52004">
    <property type="entry name" value="KS3_2"/>
    <property type="match status" value="1"/>
</dbReference>
<dbReference type="CDD" id="cd00834">
    <property type="entry name" value="KAS_I_II"/>
    <property type="match status" value="1"/>
</dbReference>
<feature type="region of interest" description="Disordered" evidence="5">
    <location>
        <begin position="93"/>
        <end position="113"/>
    </location>
</feature>
<keyword evidence="3" id="KW-0012">Acyltransferase</keyword>
<protein>
    <submittedName>
        <fullName evidence="8">Beta-ketoacyl-[acyl-carrier-protein] synthase family protein</fullName>
    </submittedName>
    <submittedName>
        <fullName evidence="7">Putative 3-oxoacyl-(Acyl-carrier-protein) synthase II KasA</fullName>
    </submittedName>
</protein>
<evidence type="ECO:0000256" key="1">
    <source>
        <dbReference type="ARBA" id="ARBA00008467"/>
    </source>
</evidence>
<dbReference type="SMART" id="SM00825">
    <property type="entry name" value="PKS_KS"/>
    <property type="match status" value="1"/>
</dbReference>
<dbReference type="InterPro" id="IPR014030">
    <property type="entry name" value="Ketoacyl_synth_N"/>
</dbReference>
<dbReference type="SUPFAM" id="SSF53901">
    <property type="entry name" value="Thiolase-like"/>
    <property type="match status" value="2"/>
</dbReference>
<evidence type="ECO:0000313" key="10">
    <source>
        <dbReference type="Proteomes" id="UP001432292"/>
    </source>
</evidence>
<evidence type="ECO:0000256" key="3">
    <source>
        <dbReference type="ARBA" id="ARBA00023315"/>
    </source>
</evidence>
<dbReference type="GO" id="GO:0006633">
    <property type="term" value="P:fatty acid biosynthetic process"/>
    <property type="evidence" value="ECO:0007669"/>
    <property type="project" value="TreeGrafter"/>
</dbReference>
<dbReference type="OrthoDB" id="9808669at2"/>
<evidence type="ECO:0000313" key="9">
    <source>
        <dbReference type="Proteomes" id="UP000435837"/>
    </source>
</evidence>
<feature type="compositionally biased region" description="Gly residues" evidence="5">
    <location>
        <begin position="94"/>
        <end position="110"/>
    </location>
</feature>